<dbReference type="InterPro" id="IPR003599">
    <property type="entry name" value="Ig_sub"/>
</dbReference>
<reference evidence="4" key="2">
    <citation type="submission" date="2025-08" db="UniProtKB">
        <authorList>
            <consortium name="Ensembl"/>
        </authorList>
    </citation>
    <scope>IDENTIFICATION</scope>
</reference>
<dbReference type="InterPro" id="IPR013783">
    <property type="entry name" value="Ig-like_fold"/>
</dbReference>
<dbReference type="InterPro" id="IPR007110">
    <property type="entry name" value="Ig-like_dom"/>
</dbReference>
<dbReference type="FunFam" id="2.60.40.10:FF:000032">
    <property type="entry name" value="palladin isoform X1"/>
    <property type="match status" value="1"/>
</dbReference>
<dbReference type="AlphaFoldDB" id="A0A4W6C0I5"/>
<feature type="domain" description="Ig-like" evidence="3">
    <location>
        <begin position="54"/>
        <end position="140"/>
    </location>
</feature>
<dbReference type="InterPro" id="IPR013098">
    <property type="entry name" value="Ig_I-set"/>
</dbReference>
<dbReference type="InterPro" id="IPR003598">
    <property type="entry name" value="Ig_sub2"/>
</dbReference>
<dbReference type="PANTHER" id="PTHR10075">
    <property type="entry name" value="BASIGIN RELATED"/>
    <property type="match status" value="1"/>
</dbReference>
<evidence type="ECO:0000256" key="1">
    <source>
        <dbReference type="ARBA" id="ARBA00023157"/>
    </source>
</evidence>
<sequence length="198" mass="21548">VAPFSSEDRRIIITAEGKLTLRGADASDTGLYQCIATNYLDADILVFRVTVLSPDVEETEVNGVQLSRPLGENLVFDCSFSGSPQASVQWILPDHSVLDKVSVSAEGTLVIEHVSVYDRGHYKCIASNPAGADTATVRLQVVAAPPGIMEEKRQQLKASVSQNLWLPCTEKQHKLLALHVLVKTPVKKLDSIIRILAC</sequence>
<evidence type="ECO:0000313" key="4">
    <source>
        <dbReference type="Ensembl" id="ENSLCAP00010005105.1"/>
    </source>
</evidence>
<name>A0A4W6C0I5_LATCA</name>
<keyword evidence="1" id="KW-1015">Disulfide bond</keyword>
<dbReference type="PANTHER" id="PTHR10075:SF14">
    <property type="entry name" value="CELL ADHESION MOLECULE DSCAM2-RELATED"/>
    <property type="match status" value="1"/>
</dbReference>
<dbReference type="Gene3D" id="2.60.40.10">
    <property type="entry name" value="Immunoglobulins"/>
    <property type="match status" value="2"/>
</dbReference>
<reference evidence="4" key="3">
    <citation type="submission" date="2025-09" db="UniProtKB">
        <authorList>
            <consortium name="Ensembl"/>
        </authorList>
    </citation>
    <scope>IDENTIFICATION</scope>
</reference>
<proteinExistence type="predicted"/>
<dbReference type="GeneTree" id="ENSGT00940000158290"/>
<reference evidence="5" key="1">
    <citation type="submission" date="2015-09" db="EMBL/GenBank/DDBJ databases">
        <authorList>
            <person name="Sai Rama Sridatta P."/>
        </authorList>
    </citation>
    <scope>NUCLEOTIDE SEQUENCE [LARGE SCALE GENOMIC DNA]</scope>
</reference>
<keyword evidence="5" id="KW-1185">Reference proteome</keyword>
<dbReference type="PROSITE" id="PS50835">
    <property type="entry name" value="IG_LIKE"/>
    <property type="match status" value="1"/>
</dbReference>
<accession>A0A4W6C0I5</accession>
<keyword evidence="2" id="KW-0393">Immunoglobulin domain</keyword>
<dbReference type="CDD" id="cd00096">
    <property type="entry name" value="Ig"/>
    <property type="match status" value="1"/>
</dbReference>
<dbReference type="SUPFAM" id="SSF48726">
    <property type="entry name" value="Immunoglobulin"/>
    <property type="match status" value="2"/>
</dbReference>
<evidence type="ECO:0000259" key="3">
    <source>
        <dbReference type="PROSITE" id="PS50835"/>
    </source>
</evidence>
<evidence type="ECO:0000313" key="5">
    <source>
        <dbReference type="Proteomes" id="UP000314980"/>
    </source>
</evidence>
<dbReference type="InterPro" id="IPR036179">
    <property type="entry name" value="Ig-like_dom_sf"/>
</dbReference>
<organism evidence="4 5">
    <name type="scientific">Lates calcarifer</name>
    <name type="common">Barramundi</name>
    <name type="synonym">Holocentrus calcarifer</name>
    <dbReference type="NCBI Taxonomy" id="8187"/>
    <lineage>
        <taxon>Eukaryota</taxon>
        <taxon>Metazoa</taxon>
        <taxon>Chordata</taxon>
        <taxon>Craniata</taxon>
        <taxon>Vertebrata</taxon>
        <taxon>Euteleostomi</taxon>
        <taxon>Actinopterygii</taxon>
        <taxon>Neopterygii</taxon>
        <taxon>Teleostei</taxon>
        <taxon>Neoteleostei</taxon>
        <taxon>Acanthomorphata</taxon>
        <taxon>Carangaria</taxon>
        <taxon>Carangaria incertae sedis</taxon>
        <taxon>Centropomidae</taxon>
        <taxon>Lates</taxon>
    </lineage>
</organism>
<dbReference type="SMART" id="SM00408">
    <property type="entry name" value="IGc2"/>
    <property type="match status" value="1"/>
</dbReference>
<dbReference type="SMART" id="SM00409">
    <property type="entry name" value="IG"/>
    <property type="match status" value="1"/>
</dbReference>
<dbReference type="Pfam" id="PF07679">
    <property type="entry name" value="I-set"/>
    <property type="match status" value="1"/>
</dbReference>
<evidence type="ECO:0000256" key="2">
    <source>
        <dbReference type="ARBA" id="ARBA00023319"/>
    </source>
</evidence>
<protein>
    <recommendedName>
        <fullName evidence="3">Ig-like domain-containing protein</fullName>
    </recommendedName>
</protein>
<dbReference type="Ensembl" id="ENSLCAT00010005236.1">
    <property type="protein sequence ID" value="ENSLCAP00010005105.1"/>
    <property type="gene ID" value="ENSLCAG00010002588.1"/>
</dbReference>
<dbReference type="Proteomes" id="UP000314980">
    <property type="component" value="Unassembled WGS sequence"/>
</dbReference>